<organism evidence="2 3">
    <name type="scientific">Aspergillus leporis</name>
    <dbReference type="NCBI Taxonomy" id="41062"/>
    <lineage>
        <taxon>Eukaryota</taxon>
        <taxon>Fungi</taxon>
        <taxon>Dikarya</taxon>
        <taxon>Ascomycota</taxon>
        <taxon>Pezizomycotina</taxon>
        <taxon>Eurotiomycetes</taxon>
        <taxon>Eurotiomycetidae</taxon>
        <taxon>Eurotiales</taxon>
        <taxon>Aspergillaceae</taxon>
        <taxon>Aspergillus</taxon>
        <taxon>Aspergillus subgen. Circumdati</taxon>
    </lineage>
</organism>
<dbReference type="OrthoDB" id="7464126at2759"/>
<dbReference type="AlphaFoldDB" id="A0A5N5WSE9"/>
<sequence length="561" mass="62824">MHIDGFNETFSVAGVNNLTGNFLAGILPIVSLFGKDITNLYLSQSLPYLDWFIFAVGPLGVGWAMIACFKLRGHGTLQSLVGLSSGLDSEIEKELMPSTSSEVTEVWNGCKVIRILETLSMRELLYNPDAAPPYTFQSTKEAKKSGLLICENGKGVEDFTEESDFPPNILLNLGGHRTTYRYLVTCIGVICIGGMFLRRQAEPLLCKRIYGDHEMDWLSLTRELNPEYLHGEGTESEFKWSLCVGSIDPMDTPPWASSLSRTSFSSYPKPRANAILELRENLQRHCKWTSPAEKTAKALHKAIAKTRARLELYLTDDQWNALCWQVIVKTGVSEDLREAEAVQFRMKEGKPCLQRIEAALSLMLFHERQKRGEKDSSLVGPKDEVDLEALEKLNTEETQRKKEKLLLLGIQGQQVPADALSSHMKNVFLIWNAKDNTCPLARIVGFKANRGFSLDKPVKVQKINKISFTDEHDIAIGLDESNDSTLYALHMFSSFMWAVAWAMKQGSSNNVDSRRLSTDLYTLVKELSGDELGSHDPLHWLTSAPFFALGLLSCRTSCTIP</sequence>
<dbReference type="Proteomes" id="UP000326565">
    <property type="component" value="Unassembled WGS sequence"/>
</dbReference>
<keyword evidence="1" id="KW-0812">Transmembrane</keyword>
<feature type="transmembrane region" description="Helical" evidence="1">
    <location>
        <begin position="51"/>
        <end position="69"/>
    </location>
</feature>
<evidence type="ECO:0000256" key="1">
    <source>
        <dbReference type="SAM" id="Phobius"/>
    </source>
</evidence>
<protein>
    <submittedName>
        <fullName evidence="2">Uncharacterized protein</fullName>
    </submittedName>
</protein>
<name>A0A5N5WSE9_9EURO</name>
<evidence type="ECO:0000313" key="3">
    <source>
        <dbReference type="Proteomes" id="UP000326565"/>
    </source>
</evidence>
<accession>A0A5N5WSE9</accession>
<gene>
    <name evidence="2" type="ORF">BDV29DRAFT_160794</name>
</gene>
<keyword evidence="1" id="KW-1133">Transmembrane helix</keyword>
<feature type="transmembrane region" description="Helical" evidence="1">
    <location>
        <begin position="180"/>
        <end position="197"/>
    </location>
</feature>
<keyword evidence="3" id="KW-1185">Reference proteome</keyword>
<evidence type="ECO:0000313" key="2">
    <source>
        <dbReference type="EMBL" id="KAB8070120.1"/>
    </source>
</evidence>
<keyword evidence="1" id="KW-0472">Membrane</keyword>
<reference evidence="2 3" key="1">
    <citation type="submission" date="2019-04" db="EMBL/GenBank/DDBJ databases">
        <title>Friends and foes A comparative genomics study of 23 Aspergillus species from section Flavi.</title>
        <authorList>
            <consortium name="DOE Joint Genome Institute"/>
            <person name="Kjaerbolling I."/>
            <person name="Vesth T."/>
            <person name="Frisvad J.C."/>
            <person name="Nybo J.L."/>
            <person name="Theobald S."/>
            <person name="Kildgaard S."/>
            <person name="Isbrandt T."/>
            <person name="Kuo A."/>
            <person name="Sato A."/>
            <person name="Lyhne E.K."/>
            <person name="Kogle M.E."/>
            <person name="Wiebenga A."/>
            <person name="Kun R.S."/>
            <person name="Lubbers R.J."/>
            <person name="Makela M.R."/>
            <person name="Barry K."/>
            <person name="Chovatia M."/>
            <person name="Clum A."/>
            <person name="Daum C."/>
            <person name="Haridas S."/>
            <person name="He G."/>
            <person name="LaButti K."/>
            <person name="Lipzen A."/>
            <person name="Mondo S."/>
            <person name="Riley R."/>
            <person name="Salamov A."/>
            <person name="Simmons B.A."/>
            <person name="Magnuson J.K."/>
            <person name="Henrissat B."/>
            <person name="Mortensen U.H."/>
            <person name="Larsen T.O."/>
            <person name="Devries R.P."/>
            <person name="Grigoriev I.V."/>
            <person name="Machida M."/>
            <person name="Baker S.E."/>
            <person name="Andersen M.R."/>
        </authorList>
    </citation>
    <scope>NUCLEOTIDE SEQUENCE [LARGE SCALE GENOMIC DNA]</scope>
    <source>
        <strain evidence="2 3">CBS 151.66</strain>
    </source>
</reference>
<dbReference type="EMBL" id="ML732314">
    <property type="protein sequence ID" value="KAB8070120.1"/>
    <property type="molecule type" value="Genomic_DNA"/>
</dbReference>
<proteinExistence type="predicted"/>